<dbReference type="InterPro" id="IPR011992">
    <property type="entry name" value="EF-hand-dom_pair"/>
</dbReference>
<dbReference type="GO" id="GO:0005509">
    <property type="term" value="F:calcium ion binding"/>
    <property type="evidence" value="ECO:0007669"/>
    <property type="project" value="InterPro"/>
</dbReference>
<feature type="domain" description="EF-hand" evidence="6">
    <location>
        <begin position="10"/>
        <end position="45"/>
    </location>
</feature>
<dbReference type="GO" id="GO:0032432">
    <property type="term" value="C:actin filament bundle"/>
    <property type="evidence" value="ECO:0000318"/>
    <property type="project" value="GO_Central"/>
</dbReference>
<feature type="domain" description="Calponin-homology (CH)" evidence="5">
    <location>
        <begin position="265"/>
        <end position="370"/>
    </location>
</feature>
<dbReference type="InterPro" id="IPR001715">
    <property type="entry name" value="CH_dom"/>
</dbReference>
<dbReference type="PROSITE" id="PS00019">
    <property type="entry name" value="ACTININ_1"/>
    <property type="match status" value="1"/>
</dbReference>
<keyword evidence="2" id="KW-0677">Repeat</keyword>
<evidence type="ECO:0000313" key="7">
    <source>
        <dbReference type="EMBL" id="EDV21961.1"/>
    </source>
</evidence>
<evidence type="ECO:0000256" key="1">
    <source>
        <dbReference type="ARBA" id="ARBA00022723"/>
    </source>
</evidence>
<evidence type="ECO:0000259" key="5">
    <source>
        <dbReference type="PROSITE" id="PS50021"/>
    </source>
</evidence>
<gene>
    <name evidence="7" type="ORF">TRIADDRAFT_59479</name>
</gene>
<dbReference type="Proteomes" id="UP000009022">
    <property type="component" value="Unassembled WGS sequence"/>
</dbReference>
<dbReference type="InterPro" id="IPR018247">
    <property type="entry name" value="EF_Hand_1_Ca_BS"/>
</dbReference>
<evidence type="ECO:0000256" key="3">
    <source>
        <dbReference type="ARBA" id="ARBA00022837"/>
    </source>
</evidence>
<dbReference type="PANTHER" id="PTHR19961">
    <property type="entry name" value="FIMBRIN/PLASTIN"/>
    <property type="match status" value="1"/>
</dbReference>
<dbReference type="SUPFAM" id="SSF47473">
    <property type="entry name" value="EF-hand"/>
    <property type="match status" value="1"/>
</dbReference>
<dbReference type="EMBL" id="DS985251">
    <property type="protein sequence ID" value="EDV21961.1"/>
    <property type="molecule type" value="Genomic_DNA"/>
</dbReference>
<dbReference type="Gene3D" id="1.10.418.10">
    <property type="entry name" value="Calponin-like domain"/>
    <property type="match status" value="4"/>
</dbReference>
<evidence type="ECO:0008006" key="9">
    <source>
        <dbReference type="Google" id="ProtNLM"/>
    </source>
</evidence>
<dbReference type="FunFam" id="1.10.418.10:FF:000066">
    <property type="entry name" value="plastin-1 isoform X2"/>
    <property type="match status" value="1"/>
</dbReference>
<dbReference type="PhylomeDB" id="B3S5U5"/>
<keyword evidence="3" id="KW-0106">Calcium</keyword>
<dbReference type="SMART" id="SM00033">
    <property type="entry name" value="CH"/>
    <property type="match status" value="4"/>
</dbReference>
<dbReference type="PROSITE" id="PS50021">
    <property type="entry name" value="CH"/>
    <property type="match status" value="4"/>
</dbReference>
<name>B3S5U5_TRIAD</name>
<keyword evidence="1" id="KW-0479">Metal-binding</keyword>
<dbReference type="GeneID" id="6756704"/>
<proteinExistence type="predicted"/>
<evidence type="ECO:0000256" key="4">
    <source>
        <dbReference type="ARBA" id="ARBA00023203"/>
    </source>
</evidence>
<dbReference type="PROSITE" id="PS00020">
    <property type="entry name" value="ACTININ_2"/>
    <property type="match status" value="1"/>
</dbReference>
<dbReference type="CDD" id="cd21292">
    <property type="entry name" value="CH_PLS_rpt1"/>
    <property type="match status" value="1"/>
</dbReference>
<dbReference type="HOGENOM" id="CLU_015284_2_0_1"/>
<accession>B3S5U5</accession>
<dbReference type="GO" id="GO:0051017">
    <property type="term" value="P:actin filament bundle assembly"/>
    <property type="evidence" value="ECO:0000318"/>
    <property type="project" value="GO_Central"/>
</dbReference>
<dbReference type="AlphaFoldDB" id="B3S5U5"/>
<dbReference type="PROSITE" id="PS00018">
    <property type="entry name" value="EF_HAND_1"/>
    <property type="match status" value="2"/>
</dbReference>
<dbReference type="PANTHER" id="PTHR19961:SF18">
    <property type="entry name" value="FI19014P1"/>
    <property type="match status" value="1"/>
</dbReference>
<feature type="domain" description="Calponin-homology (CH)" evidence="5">
    <location>
        <begin position="117"/>
        <end position="237"/>
    </location>
</feature>
<dbReference type="FunFam" id="1.10.418.10:FF:000010">
    <property type="entry name" value="Plastin-3 isoform 1"/>
    <property type="match status" value="1"/>
</dbReference>
<dbReference type="CDD" id="cd21295">
    <property type="entry name" value="CH_PLS_rpt2"/>
    <property type="match status" value="1"/>
</dbReference>
<dbReference type="InterPro" id="IPR001589">
    <property type="entry name" value="Actinin_actin-bd_CS"/>
</dbReference>
<dbReference type="OrthoDB" id="431378at2759"/>
<dbReference type="PROSITE" id="PS50222">
    <property type="entry name" value="EF_HAND_2"/>
    <property type="match status" value="2"/>
</dbReference>
<dbReference type="InParanoid" id="B3S5U5"/>
<dbReference type="CDD" id="cd21301">
    <property type="entry name" value="CH_PLS_rpt4"/>
    <property type="match status" value="1"/>
</dbReference>
<sequence length="645" mass="72450">MATEVKLTEDQVNDAREQFTAFDQDGNGHITVKELSNVMKACGKPTPGYKLREMIESIDKDENGTIEFDEFVQLFTKVLEGEAAKDFRKAVETRKNVKKLTGSSATTADGTTHSFSDEEYIAFVDWINTSLNKDDYLVRNNYLPVNHEPENHELFERCEDGILLCKMINRSVKDTVDERAINFKKLNLYRKHANQTLVVNSARAIGCNIINIGAEDLIAGREHLVMGLLWQIIRIGLFAKITLKDCPGLPRLLLENETVQDLLKLSPEELLLRWFNHHLEAAGVSRRVKNFSGDIKDSECYIILLKQIAPSKLMLTTDALKESNLRERAELMLNDAEKIGCRQFVSAKDVTTGHARLNMAFVANLFNTFPALEPVDVDEDLDVYVETREEKTFRNWMNSLGVDPTVNNLFSDLDDAMQLFQLFDKIKPGVVSWSRVNKPPFKALGGKMKRIENCNYAVELGLQLKFSLVGIGGEDIHNGTRTLTLALIWQMMRAYTLTILTSLANSEKPISDKEIVEWVNNVLEGTEKSTKISSFKDPEISSSKAVIDLVESIEPESINYENVCLGITEEAKLLNAKYAISMARKIGASVYALPEDLVEVKPKMVMTVFACLMAAALDENRKVATGDDETSDPAATIREVQANME</sequence>
<dbReference type="eggNOG" id="KOG0046">
    <property type="taxonomic scope" value="Eukaryota"/>
</dbReference>
<feature type="domain" description="Calponin-homology (CH)" evidence="5">
    <location>
        <begin position="509"/>
        <end position="617"/>
    </location>
</feature>
<dbReference type="GO" id="GO:0005884">
    <property type="term" value="C:actin filament"/>
    <property type="evidence" value="ECO:0000318"/>
    <property type="project" value="GO_Central"/>
</dbReference>
<dbReference type="SMART" id="SM00054">
    <property type="entry name" value="EFh"/>
    <property type="match status" value="2"/>
</dbReference>
<dbReference type="STRING" id="10228.B3S5U5"/>
<dbReference type="Gene3D" id="1.10.238.10">
    <property type="entry name" value="EF-hand"/>
    <property type="match status" value="1"/>
</dbReference>
<dbReference type="OMA" id="WQLMRKN"/>
<keyword evidence="8" id="KW-1185">Reference proteome</keyword>
<organism evidence="7 8">
    <name type="scientific">Trichoplax adhaerens</name>
    <name type="common">Trichoplax reptans</name>
    <dbReference type="NCBI Taxonomy" id="10228"/>
    <lineage>
        <taxon>Eukaryota</taxon>
        <taxon>Metazoa</taxon>
        <taxon>Placozoa</taxon>
        <taxon>Uniplacotomia</taxon>
        <taxon>Trichoplacea</taxon>
        <taxon>Trichoplacidae</taxon>
        <taxon>Trichoplax</taxon>
    </lineage>
</organism>
<evidence type="ECO:0000256" key="2">
    <source>
        <dbReference type="ARBA" id="ARBA00022737"/>
    </source>
</evidence>
<feature type="domain" description="Calponin-homology (CH)" evidence="5">
    <location>
        <begin position="387"/>
        <end position="496"/>
    </location>
</feature>
<protein>
    <recommendedName>
        <fullName evidence="9">Fimbrin</fullName>
    </recommendedName>
</protein>
<dbReference type="FunCoup" id="B3S5U5">
    <property type="interactions" value="1401"/>
</dbReference>
<dbReference type="KEGG" id="tad:TRIADDRAFT_59479"/>
<keyword evidence="4" id="KW-0009">Actin-binding</keyword>
<dbReference type="InterPro" id="IPR002048">
    <property type="entry name" value="EF_hand_dom"/>
</dbReference>
<dbReference type="InterPro" id="IPR039959">
    <property type="entry name" value="Fimbrin/Plastin"/>
</dbReference>
<dbReference type="CDD" id="cd21298">
    <property type="entry name" value="CH_PLS_rpt3"/>
    <property type="match status" value="1"/>
</dbReference>
<dbReference type="CDD" id="cd00051">
    <property type="entry name" value="EFh"/>
    <property type="match status" value="1"/>
</dbReference>
<dbReference type="InterPro" id="IPR036872">
    <property type="entry name" value="CH_dom_sf"/>
</dbReference>
<evidence type="ECO:0000259" key="6">
    <source>
        <dbReference type="PROSITE" id="PS50222"/>
    </source>
</evidence>
<dbReference type="SUPFAM" id="SSF47576">
    <property type="entry name" value="Calponin-homology domain, CH-domain"/>
    <property type="match status" value="1"/>
</dbReference>
<feature type="domain" description="EF-hand" evidence="6">
    <location>
        <begin position="50"/>
        <end position="81"/>
    </location>
</feature>
<dbReference type="CTD" id="6756704"/>
<evidence type="ECO:0000313" key="8">
    <source>
        <dbReference type="Proteomes" id="UP000009022"/>
    </source>
</evidence>
<dbReference type="Pfam" id="PF00307">
    <property type="entry name" value="CH"/>
    <property type="match status" value="4"/>
</dbReference>
<dbReference type="GO" id="GO:0005737">
    <property type="term" value="C:cytoplasm"/>
    <property type="evidence" value="ECO:0000318"/>
    <property type="project" value="GO_Central"/>
</dbReference>
<reference evidence="7 8" key="1">
    <citation type="journal article" date="2008" name="Nature">
        <title>The Trichoplax genome and the nature of placozoans.</title>
        <authorList>
            <person name="Srivastava M."/>
            <person name="Begovic E."/>
            <person name="Chapman J."/>
            <person name="Putnam N.H."/>
            <person name="Hellsten U."/>
            <person name="Kawashima T."/>
            <person name="Kuo A."/>
            <person name="Mitros T."/>
            <person name="Salamov A."/>
            <person name="Carpenter M.L."/>
            <person name="Signorovitch A.Y."/>
            <person name="Moreno M.A."/>
            <person name="Kamm K."/>
            <person name="Grimwood J."/>
            <person name="Schmutz J."/>
            <person name="Shapiro H."/>
            <person name="Grigoriev I.V."/>
            <person name="Buss L.W."/>
            <person name="Schierwater B."/>
            <person name="Dellaporta S.L."/>
            <person name="Rokhsar D.S."/>
        </authorList>
    </citation>
    <scope>NUCLEOTIDE SEQUENCE [LARGE SCALE GENOMIC DNA]</scope>
    <source>
        <strain evidence="7 8">Grell-BS-1999</strain>
    </source>
</reference>
<dbReference type="Pfam" id="PF13499">
    <property type="entry name" value="EF-hand_7"/>
    <property type="match status" value="1"/>
</dbReference>
<dbReference type="RefSeq" id="XP_002115598.1">
    <property type="nucleotide sequence ID" value="XM_002115562.1"/>
</dbReference>
<dbReference type="FunFam" id="1.10.418.10:FF:000016">
    <property type="entry name" value="Probable fimbrin"/>
    <property type="match status" value="1"/>
</dbReference>
<dbReference type="FunFam" id="1.10.418.10:FF:000042">
    <property type="entry name" value="Fimbrin, putative"/>
    <property type="match status" value="1"/>
</dbReference>
<dbReference type="GO" id="GO:0051015">
    <property type="term" value="F:actin filament binding"/>
    <property type="evidence" value="ECO:0000318"/>
    <property type="project" value="GO_Central"/>
</dbReference>
<dbReference type="GO" id="GO:0051639">
    <property type="term" value="P:actin filament network formation"/>
    <property type="evidence" value="ECO:0000318"/>
    <property type="project" value="GO_Central"/>
</dbReference>
<dbReference type="FunFam" id="1.10.238.10:FF:000263">
    <property type="entry name" value="plastin-1 isoform X2"/>
    <property type="match status" value="1"/>
</dbReference>